<comment type="caution">
    <text evidence="3">The sequence shown here is derived from an EMBL/GenBank/DDBJ whole genome shotgun (WGS) entry which is preliminary data.</text>
</comment>
<dbReference type="GO" id="GO:0016787">
    <property type="term" value="F:hydrolase activity"/>
    <property type="evidence" value="ECO:0007669"/>
    <property type="project" value="InterPro"/>
</dbReference>
<sequence>MQSDAALTVDPMLQEEKTQEPGAMDNVPAQAPPGRRFVDGKVFLPPRWVTPPHNDPDSGSLERWRTGDMEISNNFSDTQFVGVNPRPSLEPIEATPRPLGDEFPPRPNSAVEYTNVSPPLSDLEEMGASSPLIDVPSSSHEVPPSPPRDALLPHRSNMKVAHPLVPRCTREVSRIRLATEDHDVHHAGDFAQLLSVGDAYIACLLEPTDLQYMPQFTLQLLSPRRPLPQGPKPKPPRRNWHGPDKVKRFHKQCRETWGTSKGHLSPRGDMTSVFNKDLSMYLILNIIPVKTTVNAGNNLAIERGICRLVDKEGKAVVIYSGHLGVQERINTYGIVPEFIYKIVLSSDKYEPIACILICNGPERTIRGKLPLGVEVPWWLNKVKKDPEHGITRVVELHDFYEWCTVNFPNAVTPEICMENTASLIGKLIKIGTGAVTRARPLSLQLLADESSANICDDSRTPPAS</sequence>
<organism evidence="3 4">
    <name type="scientific">Frankliniella fusca</name>
    <dbReference type="NCBI Taxonomy" id="407009"/>
    <lineage>
        <taxon>Eukaryota</taxon>
        <taxon>Metazoa</taxon>
        <taxon>Ecdysozoa</taxon>
        <taxon>Arthropoda</taxon>
        <taxon>Hexapoda</taxon>
        <taxon>Insecta</taxon>
        <taxon>Pterygota</taxon>
        <taxon>Neoptera</taxon>
        <taxon>Paraneoptera</taxon>
        <taxon>Thysanoptera</taxon>
        <taxon>Terebrantia</taxon>
        <taxon>Thripoidea</taxon>
        <taxon>Thripidae</taxon>
        <taxon>Frankliniella</taxon>
    </lineage>
</organism>
<dbReference type="Pfam" id="PF01223">
    <property type="entry name" value="Endonuclease_NS"/>
    <property type="match status" value="1"/>
</dbReference>
<feature type="domain" description="DNA/RNA non-specific endonuclease/pyrophosphatase/phosphodiesterase" evidence="2">
    <location>
        <begin position="256"/>
        <end position="348"/>
    </location>
</feature>
<dbReference type="SUPFAM" id="SSF54060">
    <property type="entry name" value="His-Me finger endonucleases"/>
    <property type="match status" value="1"/>
</dbReference>
<dbReference type="Gene3D" id="3.40.570.10">
    <property type="entry name" value="Extracellular Endonuclease, subunit A"/>
    <property type="match status" value="1"/>
</dbReference>
<reference evidence="3" key="2">
    <citation type="journal article" date="2023" name="BMC Genomics">
        <title>Pest status, molecular evolution, and epigenetic factors derived from the genome assembly of Frankliniella fusca, a thysanopteran phytovirus vector.</title>
        <authorList>
            <person name="Catto M.A."/>
            <person name="Labadie P.E."/>
            <person name="Jacobson A.L."/>
            <person name="Kennedy G.G."/>
            <person name="Srinivasan R."/>
            <person name="Hunt B.G."/>
        </authorList>
    </citation>
    <scope>NUCLEOTIDE SEQUENCE</scope>
    <source>
        <strain evidence="3">PL_HMW_Pooled</strain>
    </source>
</reference>
<dbReference type="GO" id="GO:0046872">
    <property type="term" value="F:metal ion binding"/>
    <property type="evidence" value="ECO:0007669"/>
    <property type="project" value="InterPro"/>
</dbReference>
<dbReference type="InterPro" id="IPR044929">
    <property type="entry name" value="DNA/RNA_non-sp_Endonuclease_sf"/>
</dbReference>
<dbReference type="Proteomes" id="UP001219518">
    <property type="component" value="Unassembled WGS sequence"/>
</dbReference>
<dbReference type="GO" id="GO:0003676">
    <property type="term" value="F:nucleic acid binding"/>
    <property type="evidence" value="ECO:0007669"/>
    <property type="project" value="InterPro"/>
</dbReference>
<evidence type="ECO:0000259" key="2">
    <source>
        <dbReference type="Pfam" id="PF01223"/>
    </source>
</evidence>
<feature type="region of interest" description="Disordered" evidence="1">
    <location>
        <begin position="222"/>
        <end position="244"/>
    </location>
</feature>
<reference evidence="3" key="1">
    <citation type="submission" date="2021-07" db="EMBL/GenBank/DDBJ databases">
        <authorList>
            <person name="Catto M.A."/>
            <person name="Jacobson A."/>
            <person name="Kennedy G."/>
            <person name="Labadie P."/>
            <person name="Hunt B.G."/>
            <person name="Srinivasan R."/>
        </authorList>
    </citation>
    <scope>NUCLEOTIDE SEQUENCE</scope>
    <source>
        <strain evidence="3">PL_HMW_Pooled</strain>
        <tissue evidence="3">Head</tissue>
    </source>
</reference>
<name>A0AAE1LR94_9NEOP</name>
<evidence type="ECO:0000313" key="3">
    <source>
        <dbReference type="EMBL" id="KAK3927472.1"/>
    </source>
</evidence>
<accession>A0AAE1LR94</accession>
<keyword evidence="4" id="KW-1185">Reference proteome</keyword>
<evidence type="ECO:0000313" key="4">
    <source>
        <dbReference type="Proteomes" id="UP001219518"/>
    </source>
</evidence>
<feature type="region of interest" description="Disordered" evidence="1">
    <location>
        <begin position="1"/>
        <end position="39"/>
    </location>
</feature>
<dbReference type="InterPro" id="IPR001604">
    <property type="entry name" value="Endo_G_ENPP1-like_dom"/>
</dbReference>
<feature type="region of interest" description="Disordered" evidence="1">
    <location>
        <begin position="110"/>
        <end position="153"/>
    </location>
</feature>
<proteinExistence type="predicted"/>
<dbReference type="InterPro" id="IPR044925">
    <property type="entry name" value="His-Me_finger_sf"/>
</dbReference>
<dbReference type="AlphaFoldDB" id="A0AAE1LR94"/>
<gene>
    <name evidence="3" type="ORF">KUF71_015757</name>
</gene>
<evidence type="ECO:0000256" key="1">
    <source>
        <dbReference type="SAM" id="MobiDB-lite"/>
    </source>
</evidence>
<protein>
    <submittedName>
        <fullName evidence="3">Nuclease EXOG, mitochondrial</fullName>
    </submittedName>
</protein>
<dbReference type="EMBL" id="JAHWGI010001288">
    <property type="protein sequence ID" value="KAK3927472.1"/>
    <property type="molecule type" value="Genomic_DNA"/>
</dbReference>